<dbReference type="SUPFAM" id="SSF51679">
    <property type="entry name" value="Bacterial luciferase-like"/>
    <property type="match status" value="1"/>
</dbReference>
<protein>
    <recommendedName>
        <fullName evidence="3">Luciferase-like domain-containing protein</fullName>
    </recommendedName>
</protein>
<keyword evidence="5" id="KW-1185">Reference proteome</keyword>
<feature type="region of interest" description="Disordered" evidence="2">
    <location>
        <begin position="1"/>
        <end position="21"/>
    </location>
</feature>
<reference evidence="4 5" key="1">
    <citation type="submission" date="2017-04" db="EMBL/GenBank/DDBJ databases">
        <title>Whole Genome Sequence of 1,4-Dioxane Degrading Bacterium Mycobacterium dioxanotrophicus PH-06.</title>
        <authorList>
            <person name="He Y."/>
        </authorList>
    </citation>
    <scope>NUCLEOTIDE SEQUENCE [LARGE SCALE GENOMIC DNA]</scope>
    <source>
        <strain evidence="4 5">PH-06</strain>
    </source>
</reference>
<sequence>MCQPDRRENPGVAEPGDDDPFAAHASHAIRRVGPMSIRTGAVFRPDFPPASLRTVAAAADAAGTDELWLWEDCFQQGGVAQAAVALSASERLVVGVGLIPAPLRNVVSTAMEFATLEAMFPGRIRIGVGHGIQDWMRQAGAAVASPMTLLREYVLALRALFAGETVTVTGRYVQLSEVALDYAPPQRLPVLIGGTGVKTLRLAGEIADGVILDSGYTRTSVGAALAHVAAGRAGRSDPFDTVGFIACAPGEDAAAQLAQKAAASGLAPEDGFGVGGTATDIATGLKPYLDAGLSTPVLQPLGAVDTMTEFVAVCGEVASRIDSVVDQGI</sequence>
<dbReference type="InterPro" id="IPR036661">
    <property type="entry name" value="Luciferase-like_sf"/>
</dbReference>
<dbReference type="EMBL" id="CP020809">
    <property type="protein sequence ID" value="ART73338.1"/>
    <property type="molecule type" value="Genomic_DNA"/>
</dbReference>
<dbReference type="Proteomes" id="UP000195331">
    <property type="component" value="Chromosome"/>
</dbReference>
<evidence type="ECO:0000256" key="2">
    <source>
        <dbReference type="SAM" id="MobiDB-lite"/>
    </source>
</evidence>
<dbReference type="PANTHER" id="PTHR43244:SF1">
    <property type="entry name" value="5,10-METHYLENETETRAHYDROMETHANOPTERIN REDUCTASE"/>
    <property type="match status" value="1"/>
</dbReference>
<proteinExistence type="predicted"/>
<accession>A0A1Y0CDJ5</accession>
<dbReference type="AlphaFoldDB" id="A0A1Y0CDJ5"/>
<dbReference type="Gene3D" id="3.20.20.30">
    <property type="entry name" value="Luciferase-like domain"/>
    <property type="match status" value="1"/>
</dbReference>
<evidence type="ECO:0000313" key="4">
    <source>
        <dbReference type="EMBL" id="ART73338.1"/>
    </source>
</evidence>
<dbReference type="InterPro" id="IPR011251">
    <property type="entry name" value="Luciferase-like_dom"/>
</dbReference>
<gene>
    <name evidence="4" type="ORF">BTO20_01555</name>
</gene>
<organism evidence="4 5">
    <name type="scientific">Mycobacterium dioxanotrophicus</name>
    <dbReference type="NCBI Taxonomy" id="482462"/>
    <lineage>
        <taxon>Bacteria</taxon>
        <taxon>Bacillati</taxon>
        <taxon>Actinomycetota</taxon>
        <taxon>Actinomycetes</taxon>
        <taxon>Mycobacteriales</taxon>
        <taxon>Mycobacteriaceae</taxon>
        <taxon>Mycobacterium</taxon>
    </lineage>
</organism>
<evidence type="ECO:0000259" key="3">
    <source>
        <dbReference type="Pfam" id="PF00296"/>
    </source>
</evidence>
<feature type="domain" description="Luciferase-like" evidence="3">
    <location>
        <begin position="41"/>
        <end position="261"/>
    </location>
</feature>
<dbReference type="InterPro" id="IPR050564">
    <property type="entry name" value="F420-G6PD/mer"/>
</dbReference>
<dbReference type="KEGG" id="mdx:BTO20_01555"/>
<dbReference type="PANTHER" id="PTHR43244">
    <property type="match status" value="1"/>
</dbReference>
<evidence type="ECO:0000256" key="1">
    <source>
        <dbReference type="ARBA" id="ARBA00023002"/>
    </source>
</evidence>
<dbReference type="GO" id="GO:0016705">
    <property type="term" value="F:oxidoreductase activity, acting on paired donors, with incorporation or reduction of molecular oxygen"/>
    <property type="evidence" value="ECO:0007669"/>
    <property type="project" value="InterPro"/>
</dbReference>
<dbReference type="Pfam" id="PF00296">
    <property type="entry name" value="Bac_luciferase"/>
    <property type="match status" value="1"/>
</dbReference>
<keyword evidence="1" id="KW-0560">Oxidoreductase</keyword>
<dbReference type="CDD" id="cd01097">
    <property type="entry name" value="Tetrahydromethanopterin_reductase"/>
    <property type="match status" value="1"/>
</dbReference>
<name>A0A1Y0CDJ5_9MYCO</name>
<evidence type="ECO:0000313" key="5">
    <source>
        <dbReference type="Proteomes" id="UP000195331"/>
    </source>
</evidence>